<sequence length="695" mass="77690">MQLRSCDHTHFIQAVRDGVVRKVVNVSHGRPALVFKKASDIYGFHCNEITDPPSRVFAGKRFRTSQIDPIKVKVEVLDHPVKADQWHSELNSSGDTLEHDDDSDELNFGNVTLQQMRERCRMKKRRQSSSVTVSGKNCTGFSENESCSSAQLEEDDIDFKSPLIKWKTELKNAKSLQRKSKRKLATASFKNAIVVEKTKQTLLDPSSLQPDWDLPMPLPKKVEFTEDYPIGHEIAPSMPGGSFSTDTEVVESYFLCAREEIQHVDEGISHIELSLHESHAKDVQDDQLNSTYDKVGSSEDIMEIRDYTDNLQSAEREEEYTMNDGFHLNVDNMSLLSDAEPIPTHHSIPEHVKLVDAELSLTFETRSAGHPTNNCMLNFQENPSSSCTISSPSAYDSSENKEELSQVPSYADSEETYFDKSPSSDAVSVQTSSERIENNGSPDWQHGSQRLNSSRKVISPTSQERLCKAMRSQELSYEGPRKCRGKLHYGKQRNIKIPFVERNDQVRVSELTGKLNKQKDDRTGSLSEVIQKIHPLSGATSLKTGAECNITRSSSESAIAFSQRQMKDIENLVLKLVGALKSVKEIAEDASNSGACLSTQSKYNPDEVQVRIQRATKAEGTAKRWLSMMARDCSRFCKIMILTEDCQPAPESVTPKKRKVSFADEVGRDLCDIREPIGCCEEPEGQAALAGVGPA</sequence>
<protein>
    <submittedName>
        <fullName evidence="2">Uncharacterized protein</fullName>
    </submittedName>
</protein>
<dbReference type="PANTHER" id="PTHR34461:SF2">
    <property type="entry name" value="EXPRESSED PROTEIN"/>
    <property type="match status" value="1"/>
</dbReference>
<dbReference type="Proteomes" id="UP001345219">
    <property type="component" value="Chromosome 24"/>
</dbReference>
<dbReference type="EMBL" id="JAXIOK010000005">
    <property type="protein sequence ID" value="KAK4771030.1"/>
    <property type="molecule type" value="Genomic_DNA"/>
</dbReference>
<dbReference type="AlphaFoldDB" id="A0AAN7KQF4"/>
<evidence type="ECO:0000313" key="3">
    <source>
        <dbReference type="Proteomes" id="UP001345219"/>
    </source>
</evidence>
<reference evidence="2 3" key="1">
    <citation type="journal article" date="2023" name="Hortic Res">
        <title>Pangenome of water caltrop reveals structural variations and asymmetric subgenome divergence after allopolyploidization.</title>
        <authorList>
            <person name="Zhang X."/>
            <person name="Chen Y."/>
            <person name="Wang L."/>
            <person name="Yuan Y."/>
            <person name="Fang M."/>
            <person name="Shi L."/>
            <person name="Lu R."/>
            <person name="Comes H.P."/>
            <person name="Ma Y."/>
            <person name="Chen Y."/>
            <person name="Huang G."/>
            <person name="Zhou Y."/>
            <person name="Zheng Z."/>
            <person name="Qiu Y."/>
        </authorList>
    </citation>
    <scope>NUCLEOTIDE SEQUENCE [LARGE SCALE GENOMIC DNA]</scope>
    <source>
        <tissue evidence="2">Roots</tissue>
    </source>
</reference>
<comment type="caution">
    <text evidence="2">The sequence shown here is derived from an EMBL/GenBank/DDBJ whole genome shotgun (WGS) entry which is preliminary data.</text>
</comment>
<gene>
    <name evidence="2" type="ORF">SAY87_031562</name>
</gene>
<keyword evidence="3" id="KW-1185">Reference proteome</keyword>
<proteinExistence type="predicted"/>
<organism evidence="2 3">
    <name type="scientific">Trapa incisa</name>
    <dbReference type="NCBI Taxonomy" id="236973"/>
    <lineage>
        <taxon>Eukaryota</taxon>
        <taxon>Viridiplantae</taxon>
        <taxon>Streptophyta</taxon>
        <taxon>Embryophyta</taxon>
        <taxon>Tracheophyta</taxon>
        <taxon>Spermatophyta</taxon>
        <taxon>Magnoliopsida</taxon>
        <taxon>eudicotyledons</taxon>
        <taxon>Gunneridae</taxon>
        <taxon>Pentapetalae</taxon>
        <taxon>rosids</taxon>
        <taxon>malvids</taxon>
        <taxon>Myrtales</taxon>
        <taxon>Lythraceae</taxon>
        <taxon>Trapa</taxon>
    </lineage>
</organism>
<dbReference type="PANTHER" id="PTHR34461">
    <property type="entry name" value="EXPRESSED PROTEIN"/>
    <property type="match status" value="1"/>
</dbReference>
<evidence type="ECO:0000256" key="1">
    <source>
        <dbReference type="SAM" id="MobiDB-lite"/>
    </source>
</evidence>
<accession>A0AAN7KQF4</accession>
<name>A0AAN7KQF4_9MYRT</name>
<feature type="region of interest" description="Disordered" evidence="1">
    <location>
        <begin position="386"/>
        <end position="463"/>
    </location>
</feature>
<feature type="compositionally biased region" description="Polar residues" evidence="1">
    <location>
        <begin position="421"/>
        <end position="463"/>
    </location>
</feature>
<evidence type="ECO:0000313" key="2">
    <source>
        <dbReference type="EMBL" id="KAK4771030.1"/>
    </source>
</evidence>